<feature type="region of interest" description="Disordered" evidence="1">
    <location>
        <begin position="68"/>
        <end position="105"/>
    </location>
</feature>
<protein>
    <recommendedName>
        <fullName evidence="4">FHA domain-containing protein</fullName>
    </recommendedName>
</protein>
<evidence type="ECO:0000313" key="2">
    <source>
        <dbReference type="EMBL" id="RKP27516.1"/>
    </source>
</evidence>
<evidence type="ECO:0008006" key="4">
    <source>
        <dbReference type="Google" id="ProtNLM"/>
    </source>
</evidence>
<gene>
    <name evidence="2" type="ORF">SYNPS1DRAFT_20970</name>
</gene>
<dbReference type="Proteomes" id="UP000278143">
    <property type="component" value="Unassembled WGS sequence"/>
</dbReference>
<organism evidence="2 3">
    <name type="scientific">Syncephalis pseudoplumigaleata</name>
    <dbReference type="NCBI Taxonomy" id="1712513"/>
    <lineage>
        <taxon>Eukaryota</taxon>
        <taxon>Fungi</taxon>
        <taxon>Fungi incertae sedis</taxon>
        <taxon>Zoopagomycota</taxon>
        <taxon>Zoopagomycotina</taxon>
        <taxon>Zoopagomycetes</taxon>
        <taxon>Zoopagales</taxon>
        <taxon>Piptocephalidaceae</taxon>
        <taxon>Syncephalis</taxon>
    </lineage>
</organism>
<dbReference type="OrthoDB" id="687730at2759"/>
<proteinExistence type="predicted"/>
<dbReference type="EMBL" id="KZ989193">
    <property type="protein sequence ID" value="RKP27516.1"/>
    <property type="molecule type" value="Genomic_DNA"/>
</dbReference>
<reference evidence="3" key="1">
    <citation type="journal article" date="2018" name="Nat. Microbiol.">
        <title>Leveraging single-cell genomics to expand the fungal tree of life.</title>
        <authorList>
            <person name="Ahrendt S.R."/>
            <person name="Quandt C.A."/>
            <person name="Ciobanu D."/>
            <person name="Clum A."/>
            <person name="Salamov A."/>
            <person name="Andreopoulos B."/>
            <person name="Cheng J.F."/>
            <person name="Woyke T."/>
            <person name="Pelin A."/>
            <person name="Henrissat B."/>
            <person name="Reynolds N.K."/>
            <person name="Benny G.L."/>
            <person name="Smith M.E."/>
            <person name="James T.Y."/>
            <person name="Grigoriev I.V."/>
        </authorList>
    </citation>
    <scope>NUCLEOTIDE SEQUENCE [LARGE SCALE GENOMIC DNA]</scope>
    <source>
        <strain evidence="3">Benny S71-1</strain>
    </source>
</reference>
<sequence>MAAASSSTGSTTAATNLASWSDSVPHLRLVPYLTNAPSGTSGTSLSPSLRFPVIERFIPPGVVVKVGRYTERTNRHQQRNQTSETDRPLSPTAASTPSGANGMPTTVEDVLFKSKVVSRSHAEIWVEDGKASSR</sequence>
<dbReference type="AlphaFoldDB" id="A0A4P9Z4S7"/>
<accession>A0A4P9Z4S7</accession>
<evidence type="ECO:0000313" key="3">
    <source>
        <dbReference type="Proteomes" id="UP000278143"/>
    </source>
</evidence>
<keyword evidence="3" id="KW-1185">Reference proteome</keyword>
<evidence type="ECO:0000256" key="1">
    <source>
        <dbReference type="SAM" id="MobiDB-lite"/>
    </source>
</evidence>
<name>A0A4P9Z4S7_9FUNG</name>